<dbReference type="InterPro" id="IPR013766">
    <property type="entry name" value="Thioredoxin_domain"/>
</dbReference>
<organism evidence="7 8">
    <name type="scientific">Flagellimonas algicola</name>
    <dbReference type="NCBI Taxonomy" id="2583815"/>
    <lineage>
        <taxon>Bacteria</taxon>
        <taxon>Pseudomonadati</taxon>
        <taxon>Bacteroidota</taxon>
        <taxon>Flavobacteriia</taxon>
        <taxon>Flavobacteriales</taxon>
        <taxon>Flavobacteriaceae</taxon>
        <taxon>Flagellimonas</taxon>
    </lineage>
</organism>
<keyword evidence="8" id="KW-1185">Reference proteome</keyword>
<dbReference type="PROSITE" id="PS51257">
    <property type="entry name" value="PROKAR_LIPOPROTEIN"/>
    <property type="match status" value="1"/>
</dbReference>
<comment type="subcellular location">
    <subcellularLocation>
        <location evidence="1">Cell envelope</location>
    </subcellularLocation>
</comment>
<feature type="domain" description="Thioredoxin" evidence="6">
    <location>
        <begin position="231"/>
        <end position="369"/>
    </location>
</feature>
<evidence type="ECO:0000256" key="5">
    <source>
        <dbReference type="SAM" id="SignalP"/>
    </source>
</evidence>
<dbReference type="InterPro" id="IPR025380">
    <property type="entry name" value="DUF4369"/>
</dbReference>
<dbReference type="InterPro" id="IPR036249">
    <property type="entry name" value="Thioredoxin-like_sf"/>
</dbReference>
<keyword evidence="5" id="KW-0732">Signal</keyword>
<sequence>MKKLLTIGLGLAFLVSCNSNPEGFTLNATVTGELDNGTRVFLKTADTLNKLVDVDTATVENGSFTFSGIQNEPQLHYITLETAMGNIPLILENGKIQVKFQKDSMNFAKVKGTPQNELFMSFLDESRELSNRARSMQNDMRNAAQQRDTATVSALREEYIEFQDDVKNFNIQFAKDNPSALISVLIINNLMMGKVIPHDEVKTLFDGLTPEMKASNPGKKLQEQLDNAKSTEIGGVAPEFSAPTPEGNLLALSDIKGKLTLVDFWAAWCRPCRAENPNIVNVYNKYHDKGLNIIGVSLDTRAEDWTKAIEADGLAWNHISNLKRFQDPVARLYNINAIPAAFLIDENGVIVAKDLRGPALEQKVAELLN</sequence>
<comment type="caution">
    <text evidence="7">The sequence shown here is derived from an EMBL/GenBank/DDBJ whole genome shotgun (WGS) entry which is preliminary data.</text>
</comment>
<dbReference type="InterPro" id="IPR000866">
    <property type="entry name" value="AhpC/TSA"/>
</dbReference>
<evidence type="ECO:0000313" key="8">
    <source>
        <dbReference type="Proteomes" id="UP000751614"/>
    </source>
</evidence>
<evidence type="ECO:0000256" key="1">
    <source>
        <dbReference type="ARBA" id="ARBA00004196"/>
    </source>
</evidence>
<gene>
    <name evidence="7" type="ORF">FGG15_03600</name>
</gene>
<evidence type="ECO:0000256" key="4">
    <source>
        <dbReference type="ARBA" id="ARBA00023284"/>
    </source>
</evidence>
<dbReference type="RefSeq" id="WP_138833298.1">
    <property type="nucleotide sequence ID" value="NZ_VCNI01000001.1"/>
</dbReference>
<keyword evidence="2" id="KW-0201">Cytochrome c-type biogenesis</keyword>
<evidence type="ECO:0000313" key="7">
    <source>
        <dbReference type="EMBL" id="TMU56638.1"/>
    </source>
</evidence>
<dbReference type="PROSITE" id="PS51352">
    <property type="entry name" value="THIOREDOXIN_2"/>
    <property type="match status" value="1"/>
</dbReference>
<protein>
    <submittedName>
        <fullName evidence="7">AhpC/TSA family protein</fullName>
    </submittedName>
</protein>
<dbReference type="Proteomes" id="UP000751614">
    <property type="component" value="Unassembled WGS sequence"/>
</dbReference>
<dbReference type="Pfam" id="PF00578">
    <property type="entry name" value="AhpC-TSA"/>
    <property type="match status" value="1"/>
</dbReference>
<dbReference type="CDD" id="cd02966">
    <property type="entry name" value="TlpA_like_family"/>
    <property type="match status" value="1"/>
</dbReference>
<feature type="signal peptide" evidence="5">
    <location>
        <begin position="1"/>
        <end position="21"/>
    </location>
</feature>
<reference evidence="7 8" key="1">
    <citation type="submission" date="2019-05" db="EMBL/GenBank/DDBJ databases">
        <title>Flagellimonas sp. AsT0115, sp. nov., isolated from a marine red algae, Asparagopsis taxiformis.</title>
        <authorList>
            <person name="Kim J."/>
            <person name="Jeong S.E."/>
            <person name="Jeon C.O."/>
        </authorList>
    </citation>
    <scope>NUCLEOTIDE SEQUENCE [LARGE SCALE GENOMIC DNA]</scope>
    <source>
        <strain evidence="7 8">AsT0115</strain>
    </source>
</reference>
<keyword evidence="4" id="KW-0676">Redox-active center</keyword>
<dbReference type="InterPro" id="IPR050553">
    <property type="entry name" value="Thioredoxin_ResA/DsbE_sf"/>
</dbReference>
<dbReference type="PANTHER" id="PTHR42852:SF6">
    <property type="entry name" value="THIOL:DISULFIDE INTERCHANGE PROTEIN DSBE"/>
    <property type="match status" value="1"/>
</dbReference>
<dbReference type="PANTHER" id="PTHR42852">
    <property type="entry name" value="THIOL:DISULFIDE INTERCHANGE PROTEIN DSBE"/>
    <property type="match status" value="1"/>
</dbReference>
<dbReference type="Gene3D" id="3.40.30.10">
    <property type="entry name" value="Glutaredoxin"/>
    <property type="match status" value="1"/>
</dbReference>
<evidence type="ECO:0000259" key="6">
    <source>
        <dbReference type="PROSITE" id="PS51352"/>
    </source>
</evidence>
<proteinExistence type="predicted"/>
<evidence type="ECO:0000256" key="2">
    <source>
        <dbReference type="ARBA" id="ARBA00022748"/>
    </source>
</evidence>
<name>A0ABY2WNS0_9FLAO</name>
<dbReference type="EMBL" id="VCNI01000001">
    <property type="protein sequence ID" value="TMU56638.1"/>
    <property type="molecule type" value="Genomic_DNA"/>
</dbReference>
<keyword evidence="3" id="KW-1015">Disulfide bond</keyword>
<feature type="chain" id="PRO_5045699798" evidence="5">
    <location>
        <begin position="22"/>
        <end position="369"/>
    </location>
</feature>
<accession>A0ABY2WNS0</accession>
<dbReference type="Pfam" id="PF14289">
    <property type="entry name" value="DUF4369"/>
    <property type="match status" value="1"/>
</dbReference>
<dbReference type="SUPFAM" id="SSF52833">
    <property type="entry name" value="Thioredoxin-like"/>
    <property type="match status" value="1"/>
</dbReference>
<evidence type="ECO:0000256" key="3">
    <source>
        <dbReference type="ARBA" id="ARBA00023157"/>
    </source>
</evidence>